<feature type="region of interest" description="Disordered" evidence="8">
    <location>
        <begin position="1224"/>
        <end position="1298"/>
    </location>
</feature>
<dbReference type="Gene3D" id="1.10.10.10">
    <property type="entry name" value="Winged helix-like DNA-binding domain superfamily/Winged helix DNA-binding domain"/>
    <property type="match status" value="1"/>
</dbReference>
<feature type="compositionally biased region" description="Polar residues" evidence="8">
    <location>
        <begin position="234"/>
        <end position="246"/>
    </location>
</feature>
<dbReference type="PROSITE" id="PS50016">
    <property type="entry name" value="ZF_PHD_2"/>
    <property type="match status" value="1"/>
</dbReference>
<dbReference type="Gene3D" id="3.30.40.10">
    <property type="entry name" value="Zinc/RING finger domain, C3HC4 (zinc finger)"/>
    <property type="match status" value="1"/>
</dbReference>
<comment type="subcellular location">
    <subcellularLocation>
        <location evidence="6">Nucleus</location>
    </subcellularLocation>
</comment>
<dbReference type="SMART" id="SM00249">
    <property type="entry name" value="PHD"/>
    <property type="match status" value="1"/>
</dbReference>
<evidence type="ECO:0000256" key="1">
    <source>
        <dbReference type="ARBA" id="ARBA00022723"/>
    </source>
</evidence>
<dbReference type="EMBL" id="JAWDJX010000009">
    <property type="protein sequence ID" value="KAK3055346.1"/>
    <property type="molecule type" value="Genomic_DNA"/>
</dbReference>
<evidence type="ECO:0000256" key="3">
    <source>
        <dbReference type="ARBA" id="ARBA00022833"/>
    </source>
</evidence>
<evidence type="ECO:0000259" key="9">
    <source>
        <dbReference type="PROSITE" id="PS50016"/>
    </source>
</evidence>
<dbReference type="InterPro" id="IPR001965">
    <property type="entry name" value="Znf_PHD"/>
</dbReference>
<dbReference type="InterPro" id="IPR001766">
    <property type="entry name" value="Fork_head_dom"/>
</dbReference>
<feature type="domain" description="Zn(2)-C6 fungal-type" evidence="11">
    <location>
        <begin position="972"/>
        <end position="1011"/>
    </location>
</feature>
<feature type="compositionally biased region" description="Basic and acidic residues" evidence="8">
    <location>
        <begin position="119"/>
        <end position="132"/>
    </location>
</feature>
<keyword evidence="4 6" id="KW-0238">DNA-binding</keyword>
<dbReference type="GO" id="GO:0008270">
    <property type="term" value="F:zinc ion binding"/>
    <property type="evidence" value="ECO:0007669"/>
    <property type="project" value="UniProtKB-KW"/>
</dbReference>
<evidence type="ECO:0000259" key="11">
    <source>
        <dbReference type="PROSITE" id="PS50048"/>
    </source>
</evidence>
<feature type="compositionally biased region" description="Low complexity" evidence="8">
    <location>
        <begin position="468"/>
        <end position="483"/>
    </location>
</feature>
<feature type="compositionally biased region" description="Basic and acidic residues" evidence="8">
    <location>
        <begin position="923"/>
        <end position="952"/>
    </location>
</feature>
<feature type="region of interest" description="Disordered" evidence="8">
    <location>
        <begin position="400"/>
        <end position="446"/>
    </location>
</feature>
<dbReference type="GO" id="GO:0005634">
    <property type="term" value="C:nucleus"/>
    <property type="evidence" value="ECO:0007669"/>
    <property type="project" value="UniProtKB-SubCell"/>
</dbReference>
<proteinExistence type="predicted"/>
<reference evidence="12" key="1">
    <citation type="submission" date="2023-04" db="EMBL/GenBank/DDBJ databases">
        <title>Black Yeasts Isolated from many extreme environments.</title>
        <authorList>
            <person name="Coleine C."/>
            <person name="Stajich J.E."/>
            <person name="Selbmann L."/>
        </authorList>
    </citation>
    <scope>NUCLEOTIDE SEQUENCE</scope>
    <source>
        <strain evidence="12">CCFEE 5312</strain>
    </source>
</reference>
<feature type="domain" description="Fork-head" evidence="10">
    <location>
        <begin position="1122"/>
        <end position="1228"/>
    </location>
</feature>
<feature type="compositionally biased region" description="Basic residues" evidence="8">
    <location>
        <begin position="691"/>
        <end position="702"/>
    </location>
</feature>
<dbReference type="InterPro" id="IPR001138">
    <property type="entry name" value="Zn2Cys6_DnaBD"/>
</dbReference>
<dbReference type="InterPro" id="IPR024636">
    <property type="entry name" value="SET_assoc"/>
</dbReference>
<evidence type="ECO:0000256" key="7">
    <source>
        <dbReference type="PROSITE-ProRule" id="PRU00146"/>
    </source>
</evidence>
<comment type="caution">
    <text evidence="12">The sequence shown here is derived from an EMBL/GenBank/DDBJ whole genome shotgun (WGS) entry which is preliminary data.</text>
</comment>
<dbReference type="Proteomes" id="UP001271007">
    <property type="component" value="Unassembled WGS sequence"/>
</dbReference>
<feature type="region of interest" description="Disordered" evidence="8">
    <location>
        <begin position="1534"/>
        <end position="1555"/>
    </location>
</feature>
<feature type="compositionally biased region" description="Polar residues" evidence="8">
    <location>
        <begin position="15"/>
        <end position="27"/>
    </location>
</feature>
<gene>
    <name evidence="12" type="ORF">LTR09_003899</name>
</gene>
<keyword evidence="3" id="KW-0862">Zinc</keyword>
<feature type="region of interest" description="Disordered" evidence="8">
    <location>
        <begin position="467"/>
        <end position="508"/>
    </location>
</feature>
<feature type="compositionally biased region" description="Basic and acidic residues" evidence="8">
    <location>
        <begin position="1059"/>
        <end position="1073"/>
    </location>
</feature>
<feature type="compositionally biased region" description="Acidic residues" evidence="8">
    <location>
        <begin position="596"/>
        <end position="618"/>
    </location>
</feature>
<feature type="compositionally biased region" description="Basic and acidic residues" evidence="8">
    <location>
        <begin position="67"/>
        <end position="82"/>
    </location>
</feature>
<feature type="compositionally biased region" description="Basic and acidic residues" evidence="8">
    <location>
        <begin position="813"/>
        <end position="828"/>
    </location>
</feature>
<evidence type="ECO:0000256" key="5">
    <source>
        <dbReference type="ARBA" id="ARBA00023242"/>
    </source>
</evidence>
<sequence>MGQENSKTEAPKPPQTNGLATGKSNQGDMAVGNARSDTHPFVPHSDKPGDNDRTRYEVSSPRSLKRSRAEYQGDRDHIDDFNRAPLRRTSSPRRAAHTDHYSPPPERRPDLPTNARHTYKPDHGDHRSPDRGQRRRATVHSPDHRKERATDPRRQSYERMSSLGPVLPESWQAGGSPPRKIARLNGRSSSSEHQDPEQHDRPLYRNFTWTNPDLPAKKSATKSRLNSLPADGNGQDTTPRLDNPNAQPIGRVVVDYQGLKDVPTGPKPKAQAVMSDPALHVVPEVNGVKDVPAGPRRKLYDPLSDPALEPKVDMSVSQSPHIFIPARALPPKQATLKHLWKFLRSSTSSDKMLDVAVDHTGYFIMFEKSTQGIMELGACFKTKRQSVLFREYRLEMIPFPEGQATDSPSAGASGVATHGSDHRNPPTPASPFGAGLEASDGLQPPETIHSASVAMDEGASIARDLRTRTSSTSLSGGSARLNPPSSPLRVPPRRERDDSSSSISSLTDQSASKQCHICKAMPVAESDPFVKCSSCPRRYHPRCHAQPPVPPHLPHDHSWQCRRCIKKGVRPKTRILSAIPGTDRKPAPSTGQVEPPGDEPSAEPECEPEPAADVENENDIFATNDVNEPIKPMSDQGKDTLHPTSLGLGSGDDLTNGPTLYSEKVQEAADDLVERSFSALRAQASETRPPKLSKPHFTRKKTNLNETAASTNPEQNSTPASPHRLQSEMAEPTGSERDVLGTPKKKPHRWSGGGADKDIIQAGSETHLPGDRRTGNKPLLPQEPSPKPTTNIDTVSAMREVPETPDARPTISDTRDQLTSHTDRKLAEMEIGDPAADLAERTPRTNGPHIADASSGVDTVRGMKPSKSRANRCGRCGRVMPFIPSQHNQYCSKCRRSAVGSVEPAASLPGLSGTASPAAKGTPDAERKVVEDNNLKEPTNREKDLTGSKQEEALDGQGLLTGLNGVTKLRAACHDCRQRRIRCEHDVPSPVVSKRPAACDDCRKRKKRCKHIPSNPAPVDEAQRDGEDGSDLDFWKPTTSLPSLPNTANTGLAGAVPHRSAEAVANEKFKGGEDDVPELSSRSSSPSEADEPTRSTPKQKRTRKHHTVAAKNEHDLGDAYSRPKNTYAKLIGMALIANAGQSMTNNAIVLWIANNIPGYGLKKGNDWEGNVKATVSHRRVGNGHSNKELWKSVERSPSIKHTVPLEWELLPGMEDELLHWDPVLKEPRSPDSSWKSRQDAGQRTERNVDAEPEEDGSDTRPLKRVRLDKHPSQEPATSTKATGDIIQEPPTRKEKSLESLGKAVTSPAEAMDGVVETVSTIEAGQRRVSADSASSIEEPIMRVRRDRVPEKPAGQPLDTAQDVTDIDAADGVGADPTTVHRVISPRAPQPRGQALPSTLEATILELINQDAENIDATATSLFDEWPEYDPANEFHYGAKIAEIKKRPNRKHRLPQRNDPWSEWKPARLAEMKDSRQSSASEERGHRASRKSTLGVSPWTADDSNVKHYDTFEEMFGLPANPIAIWHGEELAFRDGTRNEDGSLPRAREVFKSGYP</sequence>
<feature type="compositionally biased region" description="Polar residues" evidence="8">
    <location>
        <begin position="704"/>
        <end position="720"/>
    </location>
</feature>
<feature type="region of interest" description="Disordered" evidence="8">
    <location>
        <begin position="1004"/>
        <end position="1109"/>
    </location>
</feature>
<dbReference type="PROSITE" id="PS01359">
    <property type="entry name" value="ZF_PHD_1"/>
    <property type="match status" value="1"/>
</dbReference>
<name>A0AAJ0GB68_9PEZI</name>
<feature type="region of interest" description="Disordered" evidence="8">
    <location>
        <begin position="1"/>
        <end position="247"/>
    </location>
</feature>
<feature type="region of interest" description="Disordered" evidence="8">
    <location>
        <begin position="575"/>
        <end position="667"/>
    </location>
</feature>
<evidence type="ECO:0000256" key="2">
    <source>
        <dbReference type="ARBA" id="ARBA00022771"/>
    </source>
</evidence>
<dbReference type="InterPro" id="IPR036390">
    <property type="entry name" value="WH_DNA-bd_sf"/>
</dbReference>
<keyword evidence="2 7" id="KW-0863">Zinc-finger</keyword>
<feature type="region of interest" description="Disordered" evidence="8">
    <location>
        <begin position="1446"/>
        <end position="1499"/>
    </location>
</feature>
<keyword evidence="13" id="KW-1185">Reference proteome</keyword>
<evidence type="ECO:0000256" key="8">
    <source>
        <dbReference type="SAM" id="MobiDB-lite"/>
    </source>
</evidence>
<evidence type="ECO:0000313" key="13">
    <source>
        <dbReference type="Proteomes" id="UP001271007"/>
    </source>
</evidence>
<feature type="compositionally biased region" description="Basic and acidic residues" evidence="8">
    <location>
        <begin position="190"/>
        <end position="203"/>
    </location>
</feature>
<feature type="compositionally biased region" description="Basic residues" evidence="8">
    <location>
        <begin position="1097"/>
        <end position="1108"/>
    </location>
</feature>
<feature type="DNA-binding region" description="Fork-head" evidence="6">
    <location>
        <begin position="1122"/>
        <end position="1228"/>
    </location>
</feature>
<feature type="compositionally biased region" description="Polar residues" evidence="8">
    <location>
        <begin position="1037"/>
        <end position="1050"/>
    </location>
</feature>
<dbReference type="GO" id="GO:0043565">
    <property type="term" value="F:sequence-specific DNA binding"/>
    <property type="evidence" value="ECO:0007669"/>
    <property type="project" value="InterPro"/>
</dbReference>
<dbReference type="CDD" id="cd00067">
    <property type="entry name" value="GAL4"/>
    <property type="match status" value="1"/>
</dbReference>
<protein>
    <submittedName>
        <fullName evidence="12">Uncharacterized protein</fullName>
    </submittedName>
</protein>
<feature type="compositionally biased region" description="Basic and acidic residues" evidence="8">
    <location>
        <begin position="1"/>
        <end position="10"/>
    </location>
</feature>
<feature type="compositionally biased region" description="Basic and acidic residues" evidence="8">
    <location>
        <begin position="1459"/>
        <end position="1485"/>
    </location>
</feature>
<dbReference type="SUPFAM" id="SSF57903">
    <property type="entry name" value="FYVE/PHD zinc finger"/>
    <property type="match status" value="1"/>
</dbReference>
<dbReference type="Pfam" id="PF11767">
    <property type="entry name" value="SET_assoc"/>
    <property type="match status" value="1"/>
</dbReference>
<dbReference type="InterPro" id="IPR011011">
    <property type="entry name" value="Znf_FYVE_PHD"/>
</dbReference>
<dbReference type="PROSITE" id="PS50039">
    <property type="entry name" value="FORK_HEAD_3"/>
    <property type="match status" value="1"/>
</dbReference>
<feature type="compositionally biased region" description="Basic and acidic residues" evidence="8">
    <location>
        <begin position="141"/>
        <end position="157"/>
    </location>
</feature>
<keyword evidence="1" id="KW-0479">Metal-binding</keyword>
<dbReference type="PROSITE" id="PS50048">
    <property type="entry name" value="ZN2_CY6_FUNGAL_2"/>
    <property type="match status" value="1"/>
</dbReference>
<feature type="compositionally biased region" description="Basic and acidic residues" evidence="8">
    <location>
        <begin position="44"/>
        <end position="56"/>
    </location>
</feature>
<dbReference type="CDD" id="cd15489">
    <property type="entry name" value="PHD_SF"/>
    <property type="match status" value="1"/>
</dbReference>
<keyword evidence="5 6" id="KW-0539">Nucleus</keyword>
<dbReference type="InterPro" id="IPR019786">
    <property type="entry name" value="Zinc_finger_PHD-type_CS"/>
</dbReference>
<feature type="region of interest" description="Disordered" evidence="8">
    <location>
        <begin position="680"/>
        <end position="871"/>
    </location>
</feature>
<feature type="compositionally biased region" description="Basic and acidic residues" evidence="8">
    <location>
        <begin position="1224"/>
        <end position="1249"/>
    </location>
</feature>
<evidence type="ECO:0000259" key="10">
    <source>
        <dbReference type="PROSITE" id="PS50039"/>
    </source>
</evidence>
<feature type="domain" description="PHD-type" evidence="9">
    <location>
        <begin position="512"/>
        <end position="567"/>
    </location>
</feature>
<evidence type="ECO:0000313" key="12">
    <source>
        <dbReference type="EMBL" id="KAK3055346.1"/>
    </source>
</evidence>
<dbReference type="SUPFAM" id="SSF46785">
    <property type="entry name" value="Winged helix' DNA-binding domain"/>
    <property type="match status" value="1"/>
</dbReference>
<organism evidence="12 13">
    <name type="scientific">Extremus antarcticus</name>
    <dbReference type="NCBI Taxonomy" id="702011"/>
    <lineage>
        <taxon>Eukaryota</taxon>
        <taxon>Fungi</taxon>
        <taxon>Dikarya</taxon>
        <taxon>Ascomycota</taxon>
        <taxon>Pezizomycotina</taxon>
        <taxon>Dothideomycetes</taxon>
        <taxon>Dothideomycetidae</taxon>
        <taxon>Mycosphaerellales</taxon>
        <taxon>Extremaceae</taxon>
        <taxon>Extremus</taxon>
    </lineage>
</organism>
<accession>A0AAJ0GB68</accession>
<evidence type="ECO:0000256" key="4">
    <source>
        <dbReference type="ARBA" id="ARBA00023125"/>
    </source>
</evidence>
<feature type="compositionally biased region" description="Low complexity" evidence="8">
    <location>
        <begin position="1078"/>
        <end position="1087"/>
    </location>
</feature>
<dbReference type="InterPro" id="IPR019787">
    <property type="entry name" value="Znf_PHD-finger"/>
</dbReference>
<evidence type="ECO:0000256" key="6">
    <source>
        <dbReference type="PROSITE-ProRule" id="PRU00089"/>
    </source>
</evidence>
<dbReference type="InterPro" id="IPR013083">
    <property type="entry name" value="Znf_RING/FYVE/PHD"/>
</dbReference>
<dbReference type="InterPro" id="IPR036388">
    <property type="entry name" value="WH-like_DNA-bd_sf"/>
</dbReference>
<dbReference type="Pfam" id="PF00628">
    <property type="entry name" value="PHD"/>
    <property type="match status" value="1"/>
</dbReference>
<dbReference type="GO" id="GO:0000981">
    <property type="term" value="F:DNA-binding transcription factor activity, RNA polymerase II-specific"/>
    <property type="evidence" value="ECO:0007669"/>
    <property type="project" value="InterPro"/>
</dbReference>
<feature type="region of interest" description="Disordered" evidence="8">
    <location>
        <begin position="904"/>
        <end position="953"/>
    </location>
</feature>
<feature type="compositionally biased region" description="Basic and acidic residues" evidence="8">
    <location>
        <begin position="96"/>
        <end position="110"/>
    </location>
</feature>